<dbReference type="Pfam" id="PF06414">
    <property type="entry name" value="Zeta_toxin"/>
    <property type="match status" value="1"/>
</dbReference>
<dbReference type="AlphaFoldDB" id="A0A4R2NEM4"/>
<dbReference type="PANTHER" id="PTHR39206">
    <property type="entry name" value="SLL8004 PROTEIN"/>
    <property type="match status" value="1"/>
</dbReference>
<dbReference type="GO" id="GO:0005524">
    <property type="term" value="F:ATP binding"/>
    <property type="evidence" value="ECO:0007669"/>
    <property type="project" value="UniProtKB-KW"/>
</dbReference>
<evidence type="ECO:0000256" key="2">
    <source>
        <dbReference type="ARBA" id="ARBA00022840"/>
    </source>
</evidence>
<dbReference type="GO" id="GO:0016301">
    <property type="term" value="F:kinase activity"/>
    <property type="evidence" value="ECO:0007669"/>
    <property type="project" value="InterPro"/>
</dbReference>
<evidence type="ECO:0000313" key="4">
    <source>
        <dbReference type="EMBL" id="TCP19687.1"/>
    </source>
</evidence>
<keyword evidence="5" id="KW-1185">Reference proteome</keyword>
<keyword evidence="1" id="KW-0547">Nucleotide-binding</keyword>
<keyword evidence="2" id="KW-0067">ATP-binding</keyword>
<sequence>MNAPVPRLRMFAGPNGSGKSTIKEVLPSQWLGVYINADEIEKTVRADSCLNLATFEVKTDTQELQAFLQASSLLKKAGLLAQVSQLTLVDGCVVFGPVVVNSYWASVLADFIRHKLLALKVSFTFETVMSSPDKVAFLQKAQQAGYRTYLYFVATEDADINVSRVKYRVQVGGHPVAEDKIRSRYVRSLELLPKAVAHADRAYIFDNSGAERVWVAEVTDGLEIEMKTDEMPAWFKVALWDQFE</sequence>
<dbReference type="SUPFAM" id="SSF52540">
    <property type="entry name" value="P-loop containing nucleoside triphosphate hydrolases"/>
    <property type="match status" value="1"/>
</dbReference>
<dbReference type="Gene3D" id="3.40.50.300">
    <property type="entry name" value="P-loop containing nucleotide triphosphate hydrolases"/>
    <property type="match status" value="1"/>
</dbReference>
<comment type="caution">
    <text evidence="4">The sequence shown here is derived from an EMBL/GenBank/DDBJ whole genome shotgun (WGS) entry which is preliminary data.</text>
</comment>
<dbReference type="PANTHER" id="PTHR39206:SF1">
    <property type="entry name" value="SLL8004 PROTEIN"/>
    <property type="match status" value="1"/>
</dbReference>
<dbReference type="EMBL" id="SLXH01000004">
    <property type="protein sequence ID" value="TCP19687.1"/>
    <property type="molecule type" value="Genomic_DNA"/>
</dbReference>
<proteinExistence type="predicted"/>
<evidence type="ECO:0000259" key="3">
    <source>
        <dbReference type="Pfam" id="PF06414"/>
    </source>
</evidence>
<dbReference type="InterPro" id="IPR010488">
    <property type="entry name" value="Zeta_toxin_domain"/>
</dbReference>
<evidence type="ECO:0000313" key="5">
    <source>
        <dbReference type="Proteomes" id="UP000295182"/>
    </source>
</evidence>
<organism evidence="4 5">
    <name type="scientific">Simplicispira metamorpha</name>
    <dbReference type="NCBI Taxonomy" id="80881"/>
    <lineage>
        <taxon>Bacteria</taxon>
        <taxon>Pseudomonadati</taxon>
        <taxon>Pseudomonadota</taxon>
        <taxon>Betaproteobacteria</taxon>
        <taxon>Burkholderiales</taxon>
        <taxon>Comamonadaceae</taxon>
        <taxon>Simplicispira</taxon>
    </lineage>
</organism>
<dbReference type="InterPro" id="IPR027417">
    <property type="entry name" value="P-loop_NTPase"/>
</dbReference>
<feature type="domain" description="Zeta toxin" evidence="3">
    <location>
        <begin position="106"/>
        <end position="214"/>
    </location>
</feature>
<dbReference type="Proteomes" id="UP000295182">
    <property type="component" value="Unassembled WGS sequence"/>
</dbReference>
<evidence type="ECO:0000256" key="1">
    <source>
        <dbReference type="ARBA" id="ARBA00022741"/>
    </source>
</evidence>
<protein>
    <submittedName>
        <fullName evidence="4">Putative ABC-type ATPase</fullName>
    </submittedName>
</protein>
<name>A0A4R2NEM4_9BURK</name>
<accession>A0A4R2NEM4</accession>
<gene>
    <name evidence="4" type="ORF">EV674_104148</name>
</gene>
<dbReference type="RefSeq" id="WP_119012032.1">
    <property type="nucleotide sequence ID" value="NZ_QXNC01000002.1"/>
</dbReference>
<reference evidence="4 5" key="1">
    <citation type="submission" date="2019-03" db="EMBL/GenBank/DDBJ databases">
        <title>Genomic Encyclopedia of Type Strains, Phase IV (KMG-IV): sequencing the most valuable type-strain genomes for metagenomic binning, comparative biology and taxonomic classification.</title>
        <authorList>
            <person name="Goeker M."/>
        </authorList>
    </citation>
    <scope>NUCLEOTIDE SEQUENCE [LARGE SCALE GENOMIC DNA]</scope>
    <source>
        <strain evidence="4 5">DSM 1837</strain>
    </source>
</reference>
<dbReference type="OrthoDB" id="9791543at2"/>